<dbReference type="EMBL" id="BAABHK010000005">
    <property type="protein sequence ID" value="GAA4627519.1"/>
    <property type="molecule type" value="Genomic_DNA"/>
</dbReference>
<proteinExistence type="predicted"/>
<evidence type="ECO:0000256" key="1">
    <source>
        <dbReference type="SAM" id="MobiDB-lite"/>
    </source>
</evidence>
<dbReference type="SUPFAM" id="SSF50370">
    <property type="entry name" value="Ricin B-like lectins"/>
    <property type="match status" value="1"/>
</dbReference>
<protein>
    <recommendedName>
        <fullName evidence="2">Ricin B lectin domain-containing protein</fullName>
    </recommendedName>
</protein>
<dbReference type="CDD" id="cd23415">
    <property type="entry name" value="beta-trefoil_Ricin_AH"/>
    <property type="match status" value="1"/>
</dbReference>
<organism evidence="3 4">
    <name type="scientific">Actinoallomurus vinaceus</name>
    <dbReference type="NCBI Taxonomy" id="1080074"/>
    <lineage>
        <taxon>Bacteria</taxon>
        <taxon>Bacillati</taxon>
        <taxon>Actinomycetota</taxon>
        <taxon>Actinomycetes</taxon>
        <taxon>Streptosporangiales</taxon>
        <taxon>Thermomonosporaceae</taxon>
        <taxon>Actinoallomurus</taxon>
    </lineage>
</organism>
<sequence>MFKAVKAALNKYGAGSAPAVRSTTADPPTTPSLRKAKDDEGRYMHKRLADCRRGATAAAGTLFISASIAASLVGRADAVPAGPHAIPPPLYNIQLMDAATGMCLENQAPYVSDGIGTDNCYNDFASQRWNLVTVNGSTTIQSYSDGHCVTVTGQVGWEPFMAPCDGRARQVWNASPGASGSQFENSDGYECLDSNKDGMVYGTPGVCIGTNRYQNWVIKY</sequence>
<dbReference type="PROSITE" id="PS50231">
    <property type="entry name" value="RICIN_B_LECTIN"/>
    <property type="match status" value="1"/>
</dbReference>
<accession>A0ABP8UER7</accession>
<gene>
    <name evidence="3" type="ORF">GCM10023196_040040</name>
</gene>
<dbReference type="InterPro" id="IPR035992">
    <property type="entry name" value="Ricin_B-like_lectins"/>
</dbReference>
<dbReference type="Proteomes" id="UP001501442">
    <property type="component" value="Unassembled WGS sequence"/>
</dbReference>
<evidence type="ECO:0000259" key="2">
    <source>
        <dbReference type="Pfam" id="PF00652"/>
    </source>
</evidence>
<name>A0ABP8UER7_9ACTN</name>
<dbReference type="Pfam" id="PF00652">
    <property type="entry name" value="Ricin_B_lectin"/>
    <property type="match status" value="1"/>
</dbReference>
<dbReference type="Gene3D" id="2.80.10.50">
    <property type="match status" value="1"/>
</dbReference>
<comment type="caution">
    <text evidence="3">The sequence shown here is derived from an EMBL/GenBank/DDBJ whole genome shotgun (WGS) entry which is preliminary data.</text>
</comment>
<feature type="region of interest" description="Disordered" evidence="1">
    <location>
        <begin position="17"/>
        <end position="36"/>
    </location>
</feature>
<dbReference type="InterPro" id="IPR000772">
    <property type="entry name" value="Ricin_B_lectin"/>
</dbReference>
<evidence type="ECO:0000313" key="3">
    <source>
        <dbReference type="EMBL" id="GAA4627519.1"/>
    </source>
</evidence>
<reference evidence="4" key="1">
    <citation type="journal article" date="2019" name="Int. J. Syst. Evol. Microbiol.">
        <title>The Global Catalogue of Microorganisms (GCM) 10K type strain sequencing project: providing services to taxonomists for standard genome sequencing and annotation.</title>
        <authorList>
            <consortium name="The Broad Institute Genomics Platform"/>
            <consortium name="The Broad Institute Genome Sequencing Center for Infectious Disease"/>
            <person name="Wu L."/>
            <person name="Ma J."/>
        </authorList>
    </citation>
    <scope>NUCLEOTIDE SEQUENCE [LARGE SCALE GENOMIC DNA]</scope>
    <source>
        <strain evidence="4">JCM 17939</strain>
    </source>
</reference>
<evidence type="ECO:0000313" key="4">
    <source>
        <dbReference type="Proteomes" id="UP001501442"/>
    </source>
</evidence>
<feature type="domain" description="Ricin B lectin" evidence="2">
    <location>
        <begin position="94"/>
        <end position="216"/>
    </location>
</feature>
<keyword evidence="4" id="KW-1185">Reference proteome</keyword>